<dbReference type="AlphaFoldDB" id="A0A364JZ82"/>
<evidence type="ECO:0000256" key="1">
    <source>
        <dbReference type="SAM" id="MobiDB-lite"/>
    </source>
</evidence>
<reference evidence="2 3" key="1">
    <citation type="submission" date="2018-06" db="EMBL/GenBank/DDBJ databases">
        <title>Genomic Encyclopedia of Type Strains, Phase IV (KMG-IV): sequencing the most valuable type-strain genomes for metagenomic binning, comparative biology and taxonomic classification.</title>
        <authorList>
            <person name="Goeker M."/>
        </authorList>
    </citation>
    <scope>NUCLEOTIDE SEQUENCE [LARGE SCALE GENOMIC DNA]</scope>
    <source>
        <strain evidence="2 3">DSM 26720</strain>
    </source>
</reference>
<gene>
    <name evidence="2" type="ORF">C7374_101297</name>
</gene>
<name>A0A364JZ82_9HYPH</name>
<proteinExistence type="predicted"/>
<evidence type="ECO:0000313" key="2">
    <source>
        <dbReference type="EMBL" id="RAK33970.1"/>
    </source>
</evidence>
<accession>A0A364JZ82</accession>
<evidence type="ECO:0000313" key="3">
    <source>
        <dbReference type="Proteomes" id="UP000249453"/>
    </source>
</evidence>
<comment type="caution">
    <text evidence="2">The sequence shown here is derived from an EMBL/GenBank/DDBJ whole genome shotgun (WGS) entry which is preliminary data.</text>
</comment>
<organism evidence="2 3">
    <name type="scientific">Falsochrobactrum ovis</name>
    <dbReference type="NCBI Taxonomy" id="1293442"/>
    <lineage>
        <taxon>Bacteria</taxon>
        <taxon>Pseudomonadati</taxon>
        <taxon>Pseudomonadota</taxon>
        <taxon>Alphaproteobacteria</taxon>
        <taxon>Hyphomicrobiales</taxon>
        <taxon>Brucellaceae</taxon>
        <taxon>Falsochrobactrum</taxon>
    </lineage>
</organism>
<protein>
    <submittedName>
        <fullName evidence="2">Uncharacterized protein</fullName>
    </submittedName>
</protein>
<dbReference type="EMBL" id="QLMK01000001">
    <property type="protein sequence ID" value="RAK33970.1"/>
    <property type="molecule type" value="Genomic_DNA"/>
</dbReference>
<sequence length="109" mass="12327">MADKYCVAARAEPELPHSLMHFVRGIRKTNRALGKGKQPKSDKLHSQFDVYALYRDFRLLDDLTGRAPDSCHRGAYIGWIDTHSTQIRPGDAQRPAIPGRLRKQSAMPV</sequence>
<keyword evidence="3" id="KW-1185">Reference proteome</keyword>
<feature type="region of interest" description="Disordered" evidence="1">
    <location>
        <begin position="87"/>
        <end position="109"/>
    </location>
</feature>
<dbReference type="Proteomes" id="UP000249453">
    <property type="component" value="Unassembled WGS sequence"/>
</dbReference>